<evidence type="ECO:0000313" key="9">
    <source>
        <dbReference type="Proteomes" id="UP000318582"/>
    </source>
</evidence>
<feature type="region of interest" description="Disordered" evidence="5">
    <location>
        <begin position="574"/>
        <end position="661"/>
    </location>
</feature>
<evidence type="ECO:0000313" key="8">
    <source>
        <dbReference type="EMBL" id="TPX55627.1"/>
    </source>
</evidence>
<dbReference type="PANTHER" id="PTHR10159">
    <property type="entry name" value="DUAL SPECIFICITY PROTEIN PHOSPHATASE"/>
    <property type="match status" value="1"/>
</dbReference>
<feature type="region of interest" description="Disordered" evidence="5">
    <location>
        <begin position="88"/>
        <end position="137"/>
    </location>
</feature>
<dbReference type="PANTHER" id="PTHR10159:SF519">
    <property type="entry name" value="DUAL SPECIFICITY PROTEIN PHOSPHATASE MPK3"/>
    <property type="match status" value="1"/>
</dbReference>
<dbReference type="PROSITE" id="PS00383">
    <property type="entry name" value="TYR_PHOSPHATASE_1"/>
    <property type="match status" value="1"/>
</dbReference>
<keyword evidence="4" id="KW-0904">Protein phosphatase</keyword>
<dbReference type="PROSITE" id="PS50056">
    <property type="entry name" value="TYR_PHOSPHATASE_2"/>
    <property type="match status" value="1"/>
</dbReference>
<comment type="caution">
    <text evidence="8">The sequence shown here is derived from an EMBL/GenBank/DDBJ whole genome shotgun (WGS) entry which is preliminary data.</text>
</comment>
<evidence type="ECO:0000256" key="5">
    <source>
        <dbReference type="SAM" id="MobiDB-lite"/>
    </source>
</evidence>
<dbReference type="CDD" id="cd14498">
    <property type="entry name" value="DSP"/>
    <property type="match status" value="1"/>
</dbReference>
<dbReference type="SUPFAM" id="SSF52821">
    <property type="entry name" value="Rhodanese/Cell cycle control phosphatase"/>
    <property type="match status" value="1"/>
</dbReference>
<proteinExistence type="inferred from homology"/>
<feature type="compositionally biased region" description="Polar residues" evidence="5">
    <location>
        <begin position="649"/>
        <end position="661"/>
    </location>
</feature>
<dbReference type="InterPro" id="IPR016130">
    <property type="entry name" value="Tyr_Pase_AS"/>
</dbReference>
<sequence length="837" mass="89354">MREHPLSLGYIKDTVAANTTTTTKSDPNHSISTTTTRASDTTHPTSHASHKRLAPATSTEDLALLTLSPPKRPASLEELYHVNAAVGQRQQQQYMERGSSSASGDTTTGSSDMMHVSEPAPQRVGGRRRAPSHDDLEGPALQAAYGVQGNINIGTKLSVSTGSFGAGPKATGLDTPIGISNVGNALAGLRLATSEGMSLARGSPILMDGVTTPRSGSPAFAAPDLNELASLGVVAITAESLIESLRHRDEKESNEDGMDIDPPAGGDTNDTPIPRHWSILPVDLRYVNDFSKSRITGSVNVNLPMLMLKRFRRGAVSSFQMTNFVTGNESKELFDNWVHYGSDAKHNDNLRERAIVIYDDEMNEDQRDTEAWALVCILAKGLADDVWTPSVRRSPPAERRGTFTASAQPASRTHITYLRGGYRSFQATPGSEPYLWDESGEETGASGGTGPSRLRDSSLGGSAGTSRLEPSTPAPASTTTSGPPGFHIRTGHLYKPDNGPHSAMIGTAPPLTGDPGTPTFGRAATLAGAAGRERKKSAFSINTTKLVPQSRARGNTVNTGGPRRMTMLAPPTASSALAGIPGVVPGDDKDNRPPPSAHPSHLSHQLPEVPDEPGTPIGALPPTQQQQQQYTKFEHVHRRSVSEPRRSLTAGSGPSSPHNMQYMQLSPGPSTIPTPVEPVSVILPHLLLGSDALPQAKDGVEQLKALGVTHILNMAVEVENKAVDESGLFEVKWCLAEDHAEHDIEPVIRDAVDWIAEAHASQPDNIVFVHCKAGRSRSATTVIAYLVVHHKMRLRDAYETVKQARPGVSPNLGFMLALLRIEKEVHGENPGGATVYP</sequence>
<organism evidence="8 9">
    <name type="scientific">Powellomyces hirtus</name>
    <dbReference type="NCBI Taxonomy" id="109895"/>
    <lineage>
        <taxon>Eukaryota</taxon>
        <taxon>Fungi</taxon>
        <taxon>Fungi incertae sedis</taxon>
        <taxon>Chytridiomycota</taxon>
        <taxon>Chytridiomycota incertae sedis</taxon>
        <taxon>Chytridiomycetes</taxon>
        <taxon>Spizellomycetales</taxon>
        <taxon>Powellomycetaceae</taxon>
        <taxon>Powellomyces</taxon>
    </lineage>
</organism>
<gene>
    <name evidence="8" type="ORF">PhCBS80983_g05160</name>
</gene>
<protein>
    <recommendedName>
        <fullName evidence="2">protein-tyrosine-phosphatase</fullName>
        <ecNumber evidence="2">3.1.3.48</ecNumber>
    </recommendedName>
</protein>
<evidence type="ECO:0000256" key="4">
    <source>
        <dbReference type="ARBA" id="ARBA00022912"/>
    </source>
</evidence>
<dbReference type="GO" id="GO:0005737">
    <property type="term" value="C:cytoplasm"/>
    <property type="evidence" value="ECO:0007669"/>
    <property type="project" value="TreeGrafter"/>
</dbReference>
<feature type="region of interest" description="Disordered" evidence="5">
    <location>
        <begin position="19"/>
        <end position="57"/>
    </location>
</feature>
<feature type="domain" description="Tyrosine specific protein phosphatases" evidence="7">
    <location>
        <begin position="742"/>
        <end position="808"/>
    </location>
</feature>
<dbReference type="GO" id="GO:0033550">
    <property type="term" value="F:MAP kinase tyrosine phosphatase activity"/>
    <property type="evidence" value="ECO:0007669"/>
    <property type="project" value="TreeGrafter"/>
</dbReference>
<feature type="compositionally biased region" description="Low complexity" evidence="5">
    <location>
        <begin position="30"/>
        <end position="46"/>
    </location>
</feature>
<reference evidence="8 9" key="1">
    <citation type="journal article" date="2019" name="Sci. Rep.">
        <title>Comparative genomics of chytrid fungi reveal insights into the obligate biotrophic and pathogenic lifestyle of Synchytrium endobioticum.</title>
        <authorList>
            <person name="van de Vossenberg B.T.L.H."/>
            <person name="Warris S."/>
            <person name="Nguyen H.D.T."/>
            <person name="van Gent-Pelzer M.P.E."/>
            <person name="Joly D.L."/>
            <person name="van de Geest H.C."/>
            <person name="Bonants P.J.M."/>
            <person name="Smith D.S."/>
            <person name="Levesque C.A."/>
            <person name="van der Lee T.A.J."/>
        </authorList>
    </citation>
    <scope>NUCLEOTIDE SEQUENCE [LARGE SCALE GENOMIC DNA]</scope>
    <source>
        <strain evidence="8 9">CBS 809.83</strain>
    </source>
</reference>
<dbReference type="GO" id="GO:0008330">
    <property type="term" value="F:protein tyrosine/threonine phosphatase activity"/>
    <property type="evidence" value="ECO:0007669"/>
    <property type="project" value="TreeGrafter"/>
</dbReference>
<feature type="region of interest" description="Disordered" evidence="5">
    <location>
        <begin position="432"/>
        <end position="522"/>
    </location>
</feature>
<dbReference type="Gene3D" id="3.40.250.10">
    <property type="entry name" value="Rhodanese-like domain"/>
    <property type="match status" value="1"/>
</dbReference>
<dbReference type="Pfam" id="PF00782">
    <property type="entry name" value="DSPc"/>
    <property type="match status" value="1"/>
</dbReference>
<dbReference type="Proteomes" id="UP000318582">
    <property type="component" value="Unassembled WGS sequence"/>
</dbReference>
<keyword evidence="3" id="KW-0378">Hydrolase</keyword>
<dbReference type="PROSITE" id="PS50054">
    <property type="entry name" value="TYR_PHOSPHATASE_DUAL"/>
    <property type="match status" value="1"/>
</dbReference>
<dbReference type="Gene3D" id="3.90.190.10">
    <property type="entry name" value="Protein tyrosine phosphatase superfamily"/>
    <property type="match status" value="1"/>
</dbReference>
<feature type="domain" description="Tyrosine-protein phosphatase" evidence="6">
    <location>
        <begin position="677"/>
        <end position="827"/>
    </location>
</feature>
<feature type="compositionally biased region" description="Low complexity" evidence="5">
    <location>
        <begin position="598"/>
        <end position="607"/>
    </location>
</feature>
<dbReference type="AlphaFoldDB" id="A0A507DWS3"/>
<evidence type="ECO:0000259" key="6">
    <source>
        <dbReference type="PROSITE" id="PS50054"/>
    </source>
</evidence>
<feature type="region of interest" description="Disordered" evidence="5">
    <location>
        <begin position="388"/>
        <end position="408"/>
    </location>
</feature>
<feature type="compositionally biased region" description="Low complexity" evidence="5">
    <location>
        <begin position="470"/>
        <end position="485"/>
    </location>
</feature>
<dbReference type="InterPro" id="IPR020422">
    <property type="entry name" value="TYR_PHOSPHATASE_DUAL_dom"/>
</dbReference>
<dbReference type="GO" id="GO:0043409">
    <property type="term" value="P:negative regulation of MAPK cascade"/>
    <property type="evidence" value="ECO:0007669"/>
    <property type="project" value="TreeGrafter"/>
</dbReference>
<dbReference type="EMBL" id="QEAQ01000101">
    <property type="protein sequence ID" value="TPX55627.1"/>
    <property type="molecule type" value="Genomic_DNA"/>
</dbReference>
<dbReference type="InterPro" id="IPR000340">
    <property type="entry name" value="Dual-sp_phosphatase_cat-dom"/>
</dbReference>
<dbReference type="EC" id="3.1.3.48" evidence="2"/>
<dbReference type="SUPFAM" id="SSF52799">
    <property type="entry name" value="(Phosphotyrosine protein) phosphatases II"/>
    <property type="match status" value="1"/>
</dbReference>
<dbReference type="InterPro" id="IPR036873">
    <property type="entry name" value="Rhodanese-like_dom_sf"/>
</dbReference>
<evidence type="ECO:0000256" key="1">
    <source>
        <dbReference type="ARBA" id="ARBA00008601"/>
    </source>
</evidence>
<accession>A0A507DWS3</accession>
<evidence type="ECO:0000256" key="2">
    <source>
        <dbReference type="ARBA" id="ARBA00013064"/>
    </source>
</evidence>
<feature type="compositionally biased region" description="Low complexity" evidence="5">
    <location>
        <begin position="98"/>
        <end position="112"/>
    </location>
</feature>
<feature type="region of interest" description="Disordered" evidence="5">
    <location>
        <begin position="246"/>
        <end position="273"/>
    </location>
</feature>
<dbReference type="InterPro" id="IPR029021">
    <property type="entry name" value="Prot-tyrosine_phosphatase-like"/>
</dbReference>
<name>A0A507DWS3_9FUNG</name>
<dbReference type="InterPro" id="IPR000387">
    <property type="entry name" value="Tyr_Pase_dom"/>
</dbReference>
<dbReference type="SMART" id="SM00195">
    <property type="entry name" value="DSPc"/>
    <property type="match status" value="1"/>
</dbReference>
<evidence type="ECO:0000259" key="7">
    <source>
        <dbReference type="PROSITE" id="PS50056"/>
    </source>
</evidence>
<dbReference type="STRING" id="109895.A0A507DWS3"/>
<dbReference type="GO" id="GO:0017017">
    <property type="term" value="F:MAP kinase tyrosine/serine/threonine phosphatase activity"/>
    <property type="evidence" value="ECO:0007669"/>
    <property type="project" value="TreeGrafter"/>
</dbReference>
<keyword evidence="9" id="KW-1185">Reference proteome</keyword>
<comment type="similarity">
    <text evidence="1">Belongs to the protein-tyrosine phosphatase family. Non-receptor class dual specificity subfamily.</text>
</comment>
<evidence type="ECO:0000256" key="3">
    <source>
        <dbReference type="ARBA" id="ARBA00022801"/>
    </source>
</evidence>